<reference evidence="1" key="1">
    <citation type="submission" date="2024-02" db="EMBL/GenBank/DDBJ databases">
        <title>Metagenome Assembled Genome of Zalaria obscura JY119.</title>
        <authorList>
            <person name="Vighnesh L."/>
            <person name="Jagadeeshwari U."/>
            <person name="Venkata Ramana C."/>
            <person name="Sasikala C."/>
        </authorList>
    </citation>
    <scope>NUCLEOTIDE SEQUENCE</scope>
    <source>
        <strain evidence="1">JY119</strain>
    </source>
</reference>
<gene>
    <name evidence="1" type="primary">RPN3</name>
    <name evidence="1" type="ORF">M8818_004632</name>
</gene>
<organism evidence="1 2">
    <name type="scientific">Zalaria obscura</name>
    <dbReference type="NCBI Taxonomy" id="2024903"/>
    <lineage>
        <taxon>Eukaryota</taxon>
        <taxon>Fungi</taxon>
        <taxon>Dikarya</taxon>
        <taxon>Ascomycota</taxon>
        <taxon>Pezizomycotina</taxon>
        <taxon>Dothideomycetes</taxon>
        <taxon>Dothideomycetidae</taxon>
        <taxon>Dothideales</taxon>
        <taxon>Zalariaceae</taxon>
        <taxon>Zalaria</taxon>
    </lineage>
</organism>
<sequence>MDVETSSPEVSTSNSSDAEGSIEIILNNLLLVEQAVYQFDARFTLRALRSISSIRKSEHFEEALAFAINASCPPGGPMNRDILWEAMGHTPDGDVNDDWIGNEAGEPMPEIWVYLAIIVQVYLYDAKKYAEGAKFSSLLVSKIRDANRRTLDPLGAKAYFYYYQFHEQLDPKPPSRQSPVFEARQMLLKALTTSVVRKDLDTQAVVTVLLLRHYISVADITQADLLVAQTKFPQNAPNNQVCRYLYYLGRIRAIQLSYTAAHEHLVSATRKSPTSNIAAGFYQSAMKLQVVVELLMGDIPERAIFRQPSLERALYAYLRLVQAVRVGDLQAYLKVVEEHAPQFRKDGTYTLILRLRQNVIKTGVRMLSLSYSRISLRDICLRLGVESEESAEYIVAKAIRDGVIEATLDHEHGFMESKQAGDTYATKEPAEAFHERINACLGIHDECVMAMRYPMNKHRQELKNAQEARERERELAKEIQEGDIDEDDAGEGFEATTCRRSTNHADSDQLQLTRRSYLQRISCLASCESHPKYLLTDVRVGILSLAFRYFVPPPALQRHLGTYRPFDKLKVDPLHQQVMLLISQFLRLEASVRLASIATIASLLLAAPASSQTYSTCNPTESTDCPSDTALGKSISVDFTSGASSDFTASGNPTYDSNGVSFTVAKTGDAPQLTSNWYIMFGKVEITMKAAPGAGIVSSSVLQSDDLDEIDWEWLGAQDAQAQSNYFGKGQTTTYDRAAVHAVSDTQGTFHTYTVDWTSTQIVWQIDGTTVRVLEATNANGQYPQTPMQYKIGAWSGGDSSNPEGTISWAQGPTDYTKGPFSMDVQSISVEDYSTGTSYSYSGTSGDWTDIVAAGGSVNGGSSSTDSAAPAITSTTSGNPAGEGTHKDSSSTYTTPSIYPWVAESTTMATSTVATSYPGLPSGWTVNPSGKVVPASGAAPV</sequence>
<dbReference type="Proteomes" id="UP001320706">
    <property type="component" value="Unassembled WGS sequence"/>
</dbReference>
<accession>A0ACC3SBQ2</accession>
<proteinExistence type="predicted"/>
<name>A0ACC3SBQ2_9PEZI</name>
<protein>
    <submittedName>
        <fullName evidence="1">26S proteasome non-ATPase regulatory subunit</fullName>
    </submittedName>
</protein>
<evidence type="ECO:0000313" key="2">
    <source>
        <dbReference type="Proteomes" id="UP001320706"/>
    </source>
</evidence>
<dbReference type="EMBL" id="JAMKPW020000022">
    <property type="protein sequence ID" value="KAK8206797.1"/>
    <property type="molecule type" value="Genomic_DNA"/>
</dbReference>
<comment type="caution">
    <text evidence="1">The sequence shown here is derived from an EMBL/GenBank/DDBJ whole genome shotgun (WGS) entry which is preliminary data.</text>
</comment>
<evidence type="ECO:0000313" key="1">
    <source>
        <dbReference type="EMBL" id="KAK8206797.1"/>
    </source>
</evidence>
<feature type="non-terminal residue" evidence="1">
    <location>
        <position position="941"/>
    </location>
</feature>
<keyword evidence="2" id="KW-1185">Reference proteome</keyword>
<keyword evidence="1" id="KW-0647">Proteasome</keyword>